<protein>
    <submittedName>
        <fullName evidence="2">Uncharacterized protein</fullName>
    </submittedName>
</protein>
<dbReference type="HOGENOM" id="CLU_194992_0_0_2"/>
<dbReference type="AlphaFoldDB" id="A0A0E3SE21"/>
<keyword evidence="3" id="KW-1185">Reference proteome</keyword>
<evidence type="ECO:0000256" key="1">
    <source>
        <dbReference type="SAM" id="Phobius"/>
    </source>
</evidence>
<keyword evidence="1" id="KW-1133">Transmembrane helix</keyword>
<feature type="transmembrane region" description="Helical" evidence="1">
    <location>
        <begin position="50"/>
        <end position="67"/>
    </location>
</feature>
<dbReference type="KEGG" id="mhor:MSHOH_1235"/>
<accession>A0A0E3SE21</accession>
<reference evidence="2 3" key="1">
    <citation type="submission" date="2014-07" db="EMBL/GenBank/DDBJ databases">
        <title>Methanogenic archaea and the global carbon cycle.</title>
        <authorList>
            <person name="Henriksen J.R."/>
            <person name="Luke J."/>
            <person name="Reinhart S."/>
            <person name="Benedict M.N."/>
            <person name="Youngblut N.D."/>
            <person name="Metcalf M.E."/>
            <person name="Whitaker R.J."/>
            <person name="Metcalf W.W."/>
        </authorList>
    </citation>
    <scope>NUCLEOTIDE SEQUENCE [LARGE SCALE GENOMIC DNA]</scope>
    <source>
        <strain evidence="2 3">HB-1</strain>
    </source>
</reference>
<proteinExistence type="predicted"/>
<organism evidence="2 3">
    <name type="scientific">Methanosarcina horonobensis HB-1 = JCM 15518</name>
    <dbReference type="NCBI Taxonomy" id="1434110"/>
    <lineage>
        <taxon>Archaea</taxon>
        <taxon>Methanobacteriati</taxon>
        <taxon>Methanobacteriota</taxon>
        <taxon>Stenosarchaea group</taxon>
        <taxon>Methanomicrobia</taxon>
        <taxon>Methanosarcinales</taxon>
        <taxon>Methanosarcinaceae</taxon>
        <taxon>Methanosarcina</taxon>
    </lineage>
</organism>
<dbReference type="PATRIC" id="fig|1434110.4.peg.1532"/>
<dbReference type="RefSeq" id="WP_048138273.1">
    <property type="nucleotide sequence ID" value="NZ_BBCW01000011.1"/>
</dbReference>
<feature type="transmembrane region" description="Helical" evidence="1">
    <location>
        <begin position="23"/>
        <end position="44"/>
    </location>
</feature>
<sequence>MSEESDDSDSSDSSDSRSRQKMFTVAGMVLCVIQFAFFVGMITMFMEMDFAQGFKFMLLAYSSAFIYKNMENSGIIRLVTRN</sequence>
<evidence type="ECO:0000313" key="2">
    <source>
        <dbReference type="EMBL" id="AKB77718.1"/>
    </source>
</evidence>
<keyword evidence="1" id="KW-0472">Membrane</keyword>
<keyword evidence="1" id="KW-0812">Transmembrane</keyword>
<dbReference type="EMBL" id="CP009516">
    <property type="protein sequence ID" value="AKB77718.1"/>
    <property type="molecule type" value="Genomic_DNA"/>
</dbReference>
<dbReference type="OrthoDB" id="136999at2157"/>
<evidence type="ECO:0000313" key="3">
    <source>
        <dbReference type="Proteomes" id="UP000033101"/>
    </source>
</evidence>
<name>A0A0E3SE21_9EURY</name>
<gene>
    <name evidence="2" type="ORF">MSHOH_1235</name>
</gene>
<dbReference type="GeneID" id="24830406"/>
<dbReference type="Proteomes" id="UP000033101">
    <property type="component" value="Chromosome"/>
</dbReference>